<dbReference type="Gene3D" id="1.20.120.1630">
    <property type="match status" value="1"/>
</dbReference>
<comment type="similarity">
    <text evidence="2">Belongs to the steroid 5-alpha reductase family.</text>
</comment>
<organism evidence="8 9">
    <name type="scientific">Mycena sanguinolenta</name>
    <dbReference type="NCBI Taxonomy" id="230812"/>
    <lineage>
        <taxon>Eukaryota</taxon>
        <taxon>Fungi</taxon>
        <taxon>Dikarya</taxon>
        <taxon>Basidiomycota</taxon>
        <taxon>Agaricomycotina</taxon>
        <taxon>Agaricomycetes</taxon>
        <taxon>Agaricomycetidae</taxon>
        <taxon>Agaricales</taxon>
        <taxon>Marasmiineae</taxon>
        <taxon>Mycenaceae</taxon>
        <taxon>Mycena</taxon>
    </lineage>
</organism>
<proteinExistence type="inferred from homology"/>
<dbReference type="GO" id="GO:0006629">
    <property type="term" value="P:lipid metabolic process"/>
    <property type="evidence" value="ECO:0007669"/>
    <property type="project" value="InterPro"/>
</dbReference>
<name>A0A8H6YYN6_9AGAR</name>
<dbReference type="PROSITE" id="PS50244">
    <property type="entry name" value="S5A_REDUCTASE"/>
    <property type="match status" value="1"/>
</dbReference>
<keyword evidence="3 6" id="KW-0812">Transmembrane</keyword>
<feature type="transmembrane region" description="Helical" evidence="6">
    <location>
        <begin position="122"/>
        <end position="143"/>
    </location>
</feature>
<dbReference type="AlphaFoldDB" id="A0A8H6YYN6"/>
<reference evidence="8" key="1">
    <citation type="submission" date="2020-05" db="EMBL/GenBank/DDBJ databases">
        <title>Mycena genomes resolve the evolution of fungal bioluminescence.</title>
        <authorList>
            <person name="Tsai I.J."/>
        </authorList>
    </citation>
    <scope>NUCLEOTIDE SEQUENCE</scope>
    <source>
        <strain evidence="8">160909Yilan</strain>
    </source>
</reference>
<sequence>MFGFPPAQVQLLYDGVRKWFTLASLATMLAAGSIDVPFGRHTREMKNSIFFVDGIKSWILMELVSPACFLYAFLKAPLSPGTGTRSLTLGSPQSLLVGTYLIHYLNRALLSPLRTPSRSKSHIIIPFFATAFNLFNGSLLGAFLSSPAAPQPSAYTLPSFWIGLVMWAVGFAGNIAHDEILLNIRRRANKGEAKDSESRSKDGHYAIPHGLLYRYITYPNYFCEWIEWLGFAIAADPRMLQAIRSGNVSLPSWSTMVYGPCSAFLPPDVATVDIPRNRNWFHAPPGLPRTALVPEDVRRPLSKSTESRHSVHTVTKTWTSVCIQHSR</sequence>
<feature type="transmembrane region" description="Helical" evidence="6">
    <location>
        <begin position="155"/>
        <end position="177"/>
    </location>
</feature>
<gene>
    <name evidence="8" type="ORF">MSAN_00927700</name>
</gene>
<evidence type="ECO:0000256" key="6">
    <source>
        <dbReference type="SAM" id="Phobius"/>
    </source>
</evidence>
<dbReference type="PANTHER" id="PTHR10556">
    <property type="entry name" value="3-OXO-5-ALPHA-STEROID 4-DEHYDROGENASE"/>
    <property type="match status" value="1"/>
</dbReference>
<evidence type="ECO:0000256" key="1">
    <source>
        <dbReference type="ARBA" id="ARBA00004141"/>
    </source>
</evidence>
<keyword evidence="5 6" id="KW-0472">Membrane</keyword>
<dbReference type="GO" id="GO:0016627">
    <property type="term" value="F:oxidoreductase activity, acting on the CH-CH group of donors"/>
    <property type="evidence" value="ECO:0007669"/>
    <property type="project" value="InterPro"/>
</dbReference>
<dbReference type="EMBL" id="JACAZH010000006">
    <property type="protein sequence ID" value="KAF7366696.1"/>
    <property type="molecule type" value="Genomic_DNA"/>
</dbReference>
<feature type="domain" description="3-oxo-5-alpha-steroid 4-dehydrogenase C-terminal" evidence="7">
    <location>
        <begin position="121"/>
        <end position="235"/>
    </location>
</feature>
<dbReference type="Pfam" id="PF02544">
    <property type="entry name" value="Steroid_dh"/>
    <property type="match status" value="1"/>
</dbReference>
<dbReference type="PANTHER" id="PTHR10556:SF43">
    <property type="entry name" value="STEROID 5-ALPHA-REDUCTASE DET2"/>
    <property type="match status" value="1"/>
</dbReference>
<keyword evidence="9" id="KW-1185">Reference proteome</keyword>
<evidence type="ECO:0000256" key="2">
    <source>
        <dbReference type="ARBA" id="ARBA00007742"/>
    </source>
</evidence>
<comment type="caution">
    <text evidence="8">The sequence shown here is derived from an EMBL/GenBank/DDBJ whole genome shotgun (WGS) entry which is preliminary data.</text>
</comment>
<protein>
    <submittedName>
        <fullName evidence="8">S5A-REDUCTASE domain-containing protein</fullName>
    </submittedName>
</protein>
<evidence type="ECO:0000313" key="9">
    <source>
        <dbReference type="Proteomes" id="UP000623467"/>
    </source>
</evidence>
<dbReference type="Proteomes" id="UP000623467">
    <property type="component" value="Unassembled WGS sequence"/>
</dbReference>
<evidence type="ECO:0000256" key="4">
    <source>
        <dbReference type="ARBA" id="ARBA00022989"/>
    </source>
</evidence>
<evidence type="ECO:0000256" key="3">
    <source>
        <dbReference type="ARBA" id="ARBA00022692"/>
    </source>
</evidence>
<dbReference type="InterPro" id="IPR039357">
    <property type="entry name" value="SRD5A/TECR"/>
</dbReference>
<dbReference type="OrthoDB" id="5788137at2759"/>
<accession>A0A8H6YYN6</accession>
<keyword evidence="4 6" id="KW-1133">Transmembrane helix</keyword>
<evidence type="ECO:0000259" key="7">
    <source>
        <dbReference type="Pfam" id="PF02544"/>
    </source>
</evidence>
<dbReference type="GO" id="GO:0016020">
    <property type="term" value="C:membrane"/>
    <property type="evidence" value="ECO:0007669"/>
    <property type="project" value="UniProtKB-SubCell"/>
</dbReference>
<dbReference type="InterPro" id="IPR001104">
    <property type="entry name" value="3-oxo-5_a-steroid_4-DH_C"/>
</dbReference>
<feature type="transmembrane region" description="Helical" evidence="6">
    <location>
        <begin position="20"/>
        <end position="38"/>
    </location>
</feature>
<evidence type="ECO:0000256" key="5">
    <source>
        <dbReference type="ARBA" id="ARBA00023136"/>
    </source>
</evidence>
<comment type="subcellular location">
    <subcellularLocation>
        <location evidence="1">Membrane</location>
        <topology evidence="1">Multi-pass membrane protein</topology>
    </subcellularLocation>
</comment>
<evidence type="ECO:0000313" key="8">
    <source>
        <dbReference type="EMBL" id="KAF7366696.1"/>
    </source>
</evidence>